<keyword evidence="3 5" id="KW-0949">S-adenosyl-L-methionine</keyword>
<dbReference type="PROSITE" id="PS00092">
    <property type="entry name" value="N6_MTASE"/>
    <property type="match status" value="1"/>
</dbReference>
<comment type="catalytic activity">
    <reaction evidence="4 5">
        <text>L-glutaminyl-[peptide chain release factor] + S-adenosyl-L-methionine = N(5)-methyl-L-glutaminyl-[peptide chain release factor] + S-adenosyl-L-homocysteine + H(+)</text>
        <dbReference type="Rhea" id="RHEA:42896"/>
        <dbReference type="Rhea" id="RHEA-COMP:10271"/>
        <dbReference type="Rhea" id="RHEA-COMP:10272"/>
        <dbReference type="ChEBI" id="CHEBI:15378"/>
        <dbReference type="ChEBI" id="CHEBI:30011"/>
        <dbReference type="ChEBI" id="CHEBI:57856"/>
        <dbReference type="ChEBI" id="CHEBI:59789"/>
        <dbReference type="ChEBI" id="CHEBI:61891"/>
        <dbReference type="EC" id="2.1.1.297"/>
    </reaction>
</comment>
<dbReference type="PANTHER" id="PTHR18895:SF74">
    <property type="entry name" value="MTRF1L RELEASE FACTOR GLUTAMINE METHYLTRANSFERASE"/>
    <property type="match status" value="1"/>
</dbReference>
<dbReference type="GO" id="GO:0102559">
    <property type="term" value="F:peptide chain release factor N(5)-glutamine methyltransferase activity"/>
    <property type="evidence" value="ECO:0007669"/>
    <property type="project" value="UniProtKB-EC"/>
</dbReference>
<feature type="binding site" evidence="5">
    <location>
        <position position="139"/>
    </location>
    <ligand>
        <name>S-adenosyl-L-methionine</name>
        <dbReference type="ChEBI" id="CHEBI:59789"/>
    </ligand>
</feature>
<dbReference type="InterPro" id="IPR050320">
    <property type="entry name" value="N5-glutamine_MTase"/>
</dbReference>
<organism evidence="8 9">
    <name type="scientific">Roseovarius pelagicus</name>
    <dbReference type="NCBI Taxonomy" id="2980108"/>
    <lineage>
        <taxon>Bacteria</taxon>
        <taxon>Pseudomonadati</taxon>
        <taxon>Pseudomonadota</taxon>
        <taxon>Alphaproteobacteria</taxon>
        <taxon>Rhodobacterales</taxon>
        <taxon>Roseobacteraceae</taxon>
        <taxon>Roseovarius</taxon>
    </lineage>
</organism>
<dbReference type="InterPro" id="IPR040758">
    <property type="entry name" value="PrmC_N"/>
</dbReference>
<dbReference type="EMBL" id="CP106738">
    <property type="protein sequence ID" value="UXX83937.1"/>
    <property type="molecule type" value="Genomic_DNA"/>
</dbReference>
<accession>A0ABY6DCR2</accession>
<dbReference type="CDD" id="cd02440">
    <property type="entry name" value="AdoMet_MTases"/>
    <property type="match status" value="1"/>
</dbReference>
<keyword evidence="2 5" id="KW-0808">Transferase</keyword>
<feature type="binding site" evidence="5">
    <location>
        <position position="168"/>
    </location>
    <ligand>
        <name>S-adenosyl-L-methionine</name>
        <dbReference type="ChEBI" id="CHEBI:59789"/>
    </ligand>
</feature>
<evidence type="ECO:0000256" key="2">
    <source>
        <dbReference type="ARBA" id="ARBA00022679"/>
    </source>
</evidence>
<dbReference type="InterPro" id="IPR002052">
    <property type="entry name" value="DNA_methylase_N6_adenine_CS"/>
</dbReference>
<keyword evidence="1 5" id="KW-0489">Methyltransferase</keyword>
<protein>
    <recommendedName>
        <fullName evidence="5">Release factor glutamine methyltransferase</fullName>
        <shortName evidence="5">RF MTase</shortName>
        <ecNumber evidence="5">2.1.1.297</ecNumber>
    </recommendedName>
    <alternativeName>
        <fullName evidence="5">N5-glutamine methyltransferase PrmC</fullName>
    </alternativeName>
    <alternativeName>
        <fullName evidence="5">Protein-(glutamine-N5) MTase PrmC</fullName>
    </alternativeName>
    <alternativeName>
        <fullName evidence="5">Protein-glutamine N-methyltransferase PrmC</fullName>
    </alternativeName>
</protein>
<keyword evidence="9" id="KW-1185">Reference proteome</keyword>
<dbReference type="EC" id="2.1.1.297" evidence="5"/>
<dbReference type="RefSeq" id="WP_263048381.1">
    <property type="nucleotide sequence ID" value="NZ_CP106738.1"/>
</dbReference>
<dbReference type="Gene3D" id="3.40.50.150">
    <property type="entry name" value="Vaccinia Virus protein VP39"/>
    <property type="match status" value="1"/>
</dbReference>
<dbReference type="Pfam" id="PF05175">
    <property type="entry name" value="MTS"/>
    <property type="match status" value="1"/>
</dbReference>
<dbReference type="Proteomes" id="UP001064087">
    <property type="component" value="Chromosome"/>
</dbReference>
<comment type="function">
    <text evidence="5">Methylates the class 1 translation termination release factors RF1/PrfA and RF2/PrfB on the glutamine residue of the universally conserved GGQ motif.</text>
</comment>
<dbReference type="SUPFAM" id="SSF53335">
    <property type="entry name" value="S-adenosyl-L-methionine-dependent methyltransferases"/>
    <property type="match status" value="1"/>
</dbReference>
<feature type="binding site" evidence="5">
    <location>
        <begin position="116"/>
        <end position="120"/>
    </location>
    <ligand>
        <name>S-adenosyl-L-methionine</name>
        <dbReference type="ChEBI" id="CHEBI:59789"/>
    </ligand>
</feature>
<dbReference type="NCBIfam" id="TIGR00536">
    <property type="entry name" value="hemK_fam"/>
    <property type="match status" value="1"/>
</dbReference>
<dbReference type="NCBIfam" id="TIGR03534">
    <property type="entry name" value="RF_mod_PrmC"/>
    <property type="match status" value="1"/>
</dbReference>
<feature type="binding site" evidence="5">
    <location>
        <begin position="182"/>
        <end position="185"/>
    </location>
    <ligand>
        <name>substrate</name>
    </ligand>
</feature>
<evidence type="ECO:0000259" key="6">
    <source>
        <dbReference type="Pfam" id="PF05175"/>
    </source>
</evidence>
<dbReference type="Gene3D" id="1.10.8.10">
    <property type="entry name" value="DNA helicase RuvA subunit, C-terminal domain"/>
    <property type="match status" value="1"/>
</dbReference>
<evidence type="ECO:0000259" key="7">
    <source>
        <dbReference type="Pfam" id="PF17827"/>
    </source>
</evidence>
<dbReference type="Pfam" id="PF17827">
    <property type="entry name" value="PrmC_N"/>
    <property type="match status" value="1"/>
</dbReference>
<feature type="binding site" evidence="5">
    <location>
        <position position="182"/>
    </location>
    <ligand>
        <name>S-adenosyl-L-methionine</name>
        <dbReference type="ChEBI" id="CHEBI:59789"/>
    </ligand>
</feature>
<dbReference type="InterPro" id="IPR019874">
    <property type="entry name" value="RF_methyltr_PrmC"/>
</dbReference>
<feature type="domain" description="Release factor glutamine methyltransferase N-terminal" evidence="7">
    <location>
        <begin position="5"/>
        <end position="75"/>
    </location>
</feature>
<feature type="domain" description="Methyltransferase small" evidence="6">
    <location>
        <begin position="100"/>
        <end position="190"/>
    </location>
</feature>
<name>A0ABY6DCR2_9RHOB</name>
<comment type="similarity">
    <text evidence="5">Belongs to the protein N5-glutamine methyltransferase family. PrmC subfamily.</text>
</comment>
<evidence type="ECO:0000256" key="4">
    <source>
        <dbReference type="ARBA" id="ARBA00048391"/>
    </source>
</evidence>
<dbReference type="HAMAP" id="MF_02126">
    <property type="entry name" value="RF_methyltr_PrmC"/>
    <property type="match status" value="1"/>
</dbReference>
<dbReference type="InterPro" id="IPR007848">
    <property type="entry name" value="Small_mtfrase_dom"/>
</dbReference>
<sequence>MTVQEALAFGVSQLADAGIDSAARDARRLMAHALGVGPDRITLHLRDELEAGPEAVYFADLSERAERRPVSHLVGGRDFYGRWFSVNEDVLDPRPETETLIAAALELTFRDVLDLGTGTGCILLILLAENPTATGIGVDVSAAALRVAKRNADALGVADRCALVVSDWWQGVAGQFDLIVSNPPYIAAAEMAGLAPELGFEPRMALTDEKDGLSAYRIIAGGAGAHLAPDGMLMVEIGHSQGGAVAAMLQDAGFVDVQIRTDLDGRDRVVMGRKPAQMSI</sequence>
<evidence type="ECO:0000313" key="9">
    <source>
        <dbReference type="Proteomes" id="UP001064087"/>
    </source>
</evidence>
<dbReference type="PANTHER" id="PTHR18895">
    <property type="entry name" value="HEMK METHYLTRANSFERASE"/>
    <property type="match status" value="1"/>
</dbReference>
<proteinExistence type="inferred from homology"/>
<reference evidence="8" key="1">
    <citation type="submission" date="2022-10" db="EMBL/GenBank/DDBJ databases">
        <title>Roseovarius pelagicus sp. nov., isolated from Arctic seawater.</title>
        <authorList>
            <person name="Hong Y.W."/>
            <person name="Hwang C.Y."/>
        </authorList>
    </citation>
    <scope>NUCLEOTIDE SEQUENCE</scope>
    <source>
        <strain evidence="8">HL-MP18</strain>
    </source>
</reference>
<evidence type="ECO:0000256" key="1">
    <source>
        <dbReference type="ARBA" id="ARBA00022603"/>
    </source>
</evidence>
<evidence type="ECO:0000256" key="5">
    <source>
        <dbReference type="HAMAP-Rule" id="MF_02126"/>
    </source>
</evidence>
<dbReference type="InterPro" id="IPR004556">
    <property type="entry name" value="HemK-like"/>
</dbReference>
<gene>
    <name evidence="5 8" type="primary">prmC</name>
    <name evidence="8" type="ORF">N7U68_04580</name>
</gene>
<evidence type="ECO:0000313" key="8">
    <source>
        <dbReference type="EMBL" id="UXX83937.1"/>
    </source>
</evidence>
<dbReference type="GO" id="GO:0032259">
    <property type="term" value="P:methylation"/>
    <property type="evidence" value="ECO:0007669"/>
    <property type="project" value="UniProtKB-KW"/>
</dbReference>
<evidence type="ECO:0000256" key="3">
    <source>
        <dbReference type="ARBA" id="ARBA00022691"/>
    </source>
</evidence>
<dbReference type="InterPro" id="IPR029063">
    <property type="entry name" value="SAM-dependent_MTases_sf"/>
</dbReference>